<evidence type="ECO:0000313" key="2">
    <source>
        <dbReference type="EMBL" id="GEB49268.1"/>
    </source>
</evidence>
<gene>
    <name evidence="2" type="ORF">SCA03_18190</name>
</gene>
<dbReference type="InterPro" id="IPR018724">
    <property type="entry name" value="2OG-Fe_dioxygenase"/>
</dbReference>
<sequence>MGDDDLASLAADGPRPHTVPRDRATRAPAGAPHGGGLDGPAGHLRHRGFARFHAAELGVDPDARTDDLQQIADVCTRLPRDPYAPDSNRFRRYSHAVFLPWTDQLSFVPGAPDAEHGTVTEYWQDEHNPEYPNMRRRLPDVPAALRENALLLDLMRADLAQALWLEELHHAPVYVGVHLIKLAVGDRTDAAVPSPNCLHQDGGSPATFTFAHLIGCADISGGENVIARASAAGRQPEDLPDDAVLARFTLTEPLDGYAVHDHRVSHYVGPVRLAGRAHSGQRSILIIGIAPYAPRM</sequence>
<dbReference type="EMBL" id="BJMM01000006">
    <property type="protein sequence ID" value="GEB49268.1"/>
    <property type="molecule type" value="Genomic_DNA"/>
</dbReference>
<dbReference type="GO" id="GO:0051213">
    <property type="term" value="F:dioxygenase activity"/>
    <property type="evidence" value="ECO:0007669"/>
    <property type="project" value="InterPro"/>
</dbReference>
<organism evidence="2 3">
    <name type="scientific">Streptomyces cacaoi</name>
    <dbReference type="NCBI Taxonomy" id="1898"/>
    <lineage>
        <taxon>Bacteria</taxon>
        <taxon>Bacillati</taxon>
        <taxon>Actinomycetota</taxon>
        <taxon>Actinomycetes</taxon>
        <taxon>Kitasatosporales</taxon>
        <taxon>Streptomycetaceae</taxon>
        <taxon>Streptomyces</taxon>
    </lineage>
</organism>
<accession>A0A4Y3QXU8</accession>
<proteinExistence type="predicted"/>
<evidence type="ECO:0008006" key="4">
    <source>
        <dbReference type="Google" id="ProtNLM"/>
    </source>
</evidence>
<keyword evidence="3" id="KW-1185">Reference proteome</keyword>
<dbReference type="Gene3D" id="2.60.120.620">
    <property type="entry name" value="q2cbj1_9rhob like domain"/>
    <property type="match status" value="1"/>
</dbReference>
<protein>
    <recommendedName>
        <fullName evidence="4">2OG-Fe dioxygenase family protein</fullName>
    </recommendedName>
</protein>
<feature type="region of interest" description="Disordered" evidence="1">
    <location>
        <begin position="1"/>
        <end position="44"/>
    </location>
</feature>
<comment type="caution">
    <text evidence="2">The sequence shown here is derived from an EMBL/GenBank/DDBJ whole genome shotgun (WGS) entry which is preliminary data.</text>
</comment>
<evidence type="ECO:0000313" key="3">
    <source>
        <dbReference type="Proteomes" id="UP000319210"/>
    </source>
</evidence>
<dbReference type="Proteomes" id="UP000319210">
    <property type="component" value="Unassembled WGS sequence"/>
</dbReference>
<evidence type="ECO:0000256" key="1">
    <source>
        <dbReference type="SAM" id="MobiDB-lite"/>
    </source>
</evidence>
<dbReference type="RefSeq" id="WP_158102349.1">
    <property type="nucleotide sequence ID" value="NZ_BJMM01000006.1"/>
</dbReference>
<name>A0A4Y3QXU8_STRCI</name>
<reference evidence="2 3" key="1">
    <citation type="submission" date="2019-06" db="EMBL/GenBank/DDBJ databases">
        <title>Whole genome shotgun sequence of Streptomyces cacaoi subsp. cacaoi NBRC 12748.</title>
        <authorList>
            <person name="Hosoyama A."/>
            <person name="Uohara A."/>
            <person name="Ohji S."/>
            <person name="Ichikawa N."/>
        </authorList>
    </citation>
    <scope>NUCLEOTIDE SEQUENCE [LARGE SCALE GENOMIC DNA]</scope>
    <source>
        <strain evidence="2 3">NBRC 12748</strain>
    </source>
</reference>
<dbReference type="Pfam" id="PF10014">
    <property type="entry name" value="2OG-Fe_Oxy_2"/>
    <property type="match status" value="1"/>
</dbReference>
<dbReference type="AlphaFoldDB" id="A0A4Y3QXU8"/>